<evidence type="ECO:0000256" key="1">
    <source>
        <dbReference type="SAM" id="Phobius"/>
    </source>
</evidence>
<keyword evidence="1" id="KW-0472">Membrane</keyword>
<dbReference type="AlphaFoldDB" id="A0A2P2PAL9"/>
<name>A0A2P2PAL9_RHIMU</name>
<keyword evidence="1" id="KW-0812">Transmembrane</keyword>
<reference evidence="2" key="1">
    <citation type="submission" date="2018-02" db="EMBL/GenBank/DDBJ databases">
        <title>Rhizophora mucronata_Transcriptome.</title>
        <authorList>
            <person name="Meera S.P."/>
            <person name="Sreeshan A."/>
            <person name="Augustine A."/>
        </authorList>
    </citation>
    <scope>NUCLEOTIDE SEQUENCE</scope>
    <source>
        <tissue evidence="2">Leaf</tissue>
    </source>
</reference>
<accession>A0A2P2PAL9</accession>
<organism evidence="2">
    <name type="scientific">Rhizophora mucronata</name>
    <name type="common">Asiatic mangrove</name>
    <dbReference type="NCBI Taxonomy" id="61149"/>
    <lineage>
        <taxon>Eukaryota</taxon>
        <taxon>Viridiplantae</taxon>
        <taxon>Streptophyta</taxon>
        <taxon>Embryophyta</taxon>
        <taxon>Tracheophyta</taxon>
        <taxon>Spermatophyta</taxon>
        <taxon>Magnoliopsida</taxon>
        <taxon>eudicotyledons</taxon>
        <taxon>Gunneridae</taxon>
        <taxon>Pentapetalae</taxon>
        <taxon>rosids</taxon>
        <taxon>fabids</taxon>
        <taxon>Malpighiales</taxon>
        <taxon>Rhizophoraceae</taxon>
        <taxon>Rhizophora</taxon>
    </lineage>
</organism>
<feature type="transmembrane region" description="Helical" evidence="1">
    <location>
        <begin position="27"/>
        <end position="51"/>
    </location>
</feature>
<sequence>MGTMRSLVQFKLGSKIIMENRHDAEFVWLHTCYSGIMITWHMVIGMMYLVFMLSNPK</sequence>
<keyword evidence="1" id="KW-1133">Transmembrane helix</keyword>
<evidence type="ECO:0000313" key="2">
    <source>
        <dbReference type="EMBL" id="MBX51792.1"/>
    </source>
</evidence>
<proteinExistence type="predicted"/>
<dbReference type="EMBL" id="GGEC01071308">
    <property type="protein sequence ID" value="MBX51792.1"/>
    <property type="molecule type" value="Transcribed_RNA"/>
</dbReference>
<protein>
    <submittedName>
        <fullName evidence="2">Uncharacterized protein</fullName>
    </submittedName>
</protein>